<dbReference type="NCBIfam" id="TIGR01571">
    <property type="entry name" value="A_thal_Cys_rich"/>
    <property type="match status" value="1"/>
</dbReference>
<name>A0A8C6XXE8_NAJNA</name>
<sequence length="110" mass="11416">LSCFSTSAASCSIADCRTSAVLHTGLAGELQMLPACICGSLAPCILACQVSANLGEFCCLPCLPGAMVAARTALREQLRIEGNVCNDWVAACCCCPCAMCQMAREMKSPC</sequence>
<dbReference type="Pfam" id="PF04749">
    <property type="entry name" value="PLAC8"/>
    <property type="match status" value="1"/>
</dbReference>
<reference evidence="2" key="1">
    <citation type="submission" date="2025-08" db="UniProtKB">
        <authorList>
            <consortium name="Ensembl"/>
        </authorList>
    </citation>
    <scope>IDENTIFICATION</scope>
</reference>
<evidence type="ECO:0000313" key="3">
    <source>
        <dbReference type="Proteomes" id="UP000694559"/>
    </source>
</evidence>
<dbReference type="Proteomes" id="UP000694559">
    <property type="component" value="Unplaced"/>
</dbReference>
<reference evidence="2" key="2">
    <citation type="submission" date="2025-09" db="UniProtKB">
        <authorList>
            <consortium name="Ensembl"/>
        </authorList>
    </citation>
    <scope>IDENTIFICATION</scope>
</reference>
<evidence type="ECO:0000256" key="1">
    <source>
        <dbReference type="ARBA" id="ARBA00009024"/>
    </source>
</evidence>
<proteinExistence type="inferred from homology"/>
<organism evidence="2 3">
    <name type="scientific">Naja naja</name>
    <name type="common">Indian cobra</name>
    <dbReference type="NCBI Taxonomy" id="35670"/>
    <lineage>
        <taxon>Eukaryota</taxon>
        <taxon>Metazoa</taxon>
        <taxon>Chordata</taxon>
        <taxon>Craniata</taxon>
        <taxon>Vertebrata</taxon>
        <taxon>Euteleostomi</taxon>
        <taxon>Lepidosauria</taxon>
        <taxon>Squamata</taxon>
        <taxon>Bifurcata</taxon>
        <taxon>Unidentata</taxon>
        <taxon>Episquamata</taxon>
        <taxon>Toxicofera</taxon>
        <taxon>Serpentes</taxon>
        <taxon>Colubroidea</taxon>
        <taxon>Elapidae</taxon>
        <taxon>Elapinae</taxon>
        <taxon>Naja</taxon>
    </lineage>
</organism>
<dbReference type="PANTHER" id="PTHR15907">
    <property type="entry name" value="DUF614 FAMILY PROTEIN-RELATED"/>
    <property type="match status" value="1"/>
</dbReference>
<keyword evidence="3" id="KW-1185">Reference proteome</keyword>
<evidence type="ECO:0000313" key="2">
    <source>
        <dbReference type="Ensembl" id="ENSNNAP00000021290.1"/>
    </source>
</evidence>
<dbReference type="OrthoDB" id="1045822at2759"/>
<dbReference type="AlphaFoldDB" id="A0A8C6XXE8"/>
<dbReference type="GeneTree" id="ENSGT01140000282901"/>
<comment type="similarity">
    <text evidence="1">Belongs to the cornifelin family.</text>
</comment>
<evidence type="ECO:0008006" key="4">
    <source>
        <dbReference type="Google" id="ProtNLM"/>
    </source>
</evidence>
<accession>A0A8C6XXE8</accession>
<dbReference type="Ensembl" id="ENSNNAT00000022321.1">
    <property type="protein sequence ID" value="ENSNNAP00000021290.1"/>
    <property type="gene ID" value="ENSNNAG00000014078.1"/>
</dbReference>
<dbReference type="InterPro" id="IPR006461">
    <property type="entry name" value="PLAC_motif_containing"/>
</dbReference>
<protein>
    <recommendedName>
        <fullName evidence="4">Cornifelin</fullName>
    </recommendedName>
</protein>